<evidence type="ECO:0000313" key="19">
    <source>
        <dbReference type="Proteomes" id="UP000033085"/>
    </source>
</evidence>
<dbReference type="KEGG" id="ssof:SULC_0898"/>
<dbReference type="GO" id="GO:0005886">
    <property type="term" value="C:plasma membrane"/>
    <property type="evidence" value="ECO:0007669"/>
    <property type="project" value="TreeGrafter"/>
</dbReference>
<dbReference type="Proteomes" id="UP000282269">
    <property type="component" value="Chromosome"/>
</dbReference>
<keyword evidence="2 5" id="KW-0812">Transmembrane</keyword>
<feature type="transmembrane region" description="Helical" evidence="5">
    <location>
        <begin position="199"/>
        <end position="218"/>
    </location>
</feature>
<evidence type="ECO:0000313" key="12">
    <source>
        <dbReference type="EMBL" id="AZF72958.1"/>
    </source>
</evidence>
<evidence type="ECO:0000313" key="8">
    <source>
        <dbReference type="EMBL" id="AKA75950.1"/>
    </source>
</evidence>
<reference evidence="9" key="3">
    <citation type="submission" date="2018-10" db="EMBL/GenBank/DDBJ databases">
        <authorList>
            <person name="McCarthy S."/>
            <person name="Gradnigo J."/>
            <person name="Johnson T."/>
            <person name="Payne S."/>
            <person name="Lipzen A."/>
            <person name="Schackwitz W."/>
            <person name="Martin J."/>
            <person name="Moriyama E."/>
            <person name="Blum P."/>
        </authorList>
    </citation>
    <scope>NUCLEOTIDE SEQUENCE</scope>
    <source>
        <strain evidence="7">SARC-B</strain>
        <strain evidence="8">SARC-C</strain>
        <strain evidence="9">SULA</strain>
    </source>
</reference>
<evidence type="ECO:0000313" key="24">
    <source>
        <dbReference type="Proteomes" id="UP000273443"/>
    </source>
</evidence>
<dbReference type="AlphaFoldDB" id="A0A0E3MF72"/>
<dbReference type="Proteomes" id="UP000275843">
    <property type="component" value="Chromosome"/>
</dbReference>
<dbReference type="EMBL" id="CP050869">
    <property type="protein sequence ID" value="QPG50228.1"/>
    <property type="molecule type" value="Genomic_DNA"/>
</dbReference>
<feature type="transmembrane region" description="Helical" evidence="5">
    <location>
        <begin position="132"/>
        <end position="154"/>
    </location>
</feature>
<feature type="transmembrane region" description="Helical" evidence="5">
    <location>
        <begin position="319"/>
        <end position="337"/>
    </location>
</feature>
<dbReference type="Proteomes" id="UP000273443">
    <property type="component" value="Chromosome"/>
</dbReference>
<evidence type="ECO:0000313" key="15">
    <source>
        <dbReference type="EMBL" id="AZF80796.1"/>
    </source>
</evidence>
<accession>A0A0E3MF72</accession>
<feature type="transmembrane region" description="Helical" evidence="5">
    <location>
        <begin position="349"/>
        <end position="368"/>
    </location>
</feature>
<dbReference type="EMBL" id="CP033235">
    <property type="protein sequence ID" value="AZF67718.1"/>
    <property type="molecule type" value="Genomic_DNA"/>
</dbReference>
<feature type="transmembrane region" description="Helical" evidence="5">
    <location>
        <begin position="374"/>
        <end position="393"/>
    </location>
</feature>
<evidence type="ECO:0000256" key="5">
    <source>
        <dbReference type="SAM" id="Phobius"/>
    </source>
</evidence>
<evidence type="ECO:0000256" key="4">
    <source>
        <dbReference type="ARBA" id="ARBA00023136"/>
    </source>
</evidence>
<evidence type="ECO:0000313" key="9">
    <source>
        <dbReference type="EMBL" id="AKA78643.1"/>
    </source>
</evidence>
<evidence type="ECO:0000313" key="20">
    <source>
        <dbReference type="Proteomes" id="UP000033106"/>
    </source>
</evidence>
<dbReference type="SUPFAM" id="SSF103473">
    <property type="entry name" value="MFS general substrate transporter"/>
    <property type="match status" value="1"/>
</dbReference>
<dbReference type="EMBL" id="CP033237">
    <property type="protein sequence ID" value="AZF72958.1"/>
    <property type="molecule type" value="Genomic_DNA"/>
</dbReference>
<dbReference type="Proteomes" id="UP000033085">
    <property type="component" value="Chromosome"/>
</dbReference>
<feature type="transmembrane region" description="Helical" evidence="5">
    <location>
        <begin position="76"/>
        <end position="96"/>
    </location>
</feature>
<evidence type="ECO:0000313" key="13">
    <source>
        <dbReference type="EMBL" id="AZF75582.1"/>
    </source>
</evidence>
<dbReference type="PROSITE" id="PS00217">
    <property type="entry name" value="SUGAR_TRANSPORT_2"/>
    <property type="match status" value="1"/>
</dbReference>
<dbReference type="PANTHER" id="PTHR23508">
    <property type="entry name" value="CARBOXYLIC ACID TRANSPORTER PROTEIN HOMOLOG"/>
    <property type="match status" value="1"/>
</dbReference>
<dbReference type="InterPro" id="IPR011701">
    <property type="entry name" value="MFS"/>
</dbReference>
<feature type="transmembrane region" description="Helical" evidence="5">
    <location>
        <begin position="174"/>
        <end position="193"/>
    </location>
</feature>
<dbReference type="Proteomes" id="UP000033057">
    <property type="component" value="Chromosome"/>
</dbReference>
<keyword evidence="4 5" id="KW-0472">Membrane</keyword>
<dbReference type="EMBL" id="CP033240">
    <property type="protein sequence ID" value="AZF80796.1"/>
    <property type="molecule type" value="Genomic_DNA"/>
</dbReference>
<evidence type="ECO:0000256" key="2">
    <source>
        <dbReference type="ARBA" id="ARBA00022692"/>
    </source>
</evidence>
<feature type="transmembrane region" description="Helical" evidence="5">
    <location>
        <begin position="39"/>
        <end position="56"/>
    </location>
</feature>
<comment type="subcellular location">
    <subcellularLocation>
        <location evidence="1">Membrane</location>
        <topology evidence="1">Multi-pass membrane protein</topology>
    </subcellularLocation>
</comment>
<evidence type="ECO:0000313" key="28">
    <source>
        <dbReference type="Proteomes" id="UP000594632"/>
    </source>
</evidence>
<dbReference type="EMBL" id="CP011055">
    <property type="protein sequence ID" value="AKA73251.1"/>
    <property type="molecule type" value="Genomic_DNA"/>
</dbReference>
<evidence type="ECO:0000313" key="7">
    <source>
        <dbReference type="EMBL" id="AKA73251.1"/>
    </source>
</evidence>
<dbReference type="KEGG" id="ssoa:SULA_0897"/>
<evidence type="ECO:0000313" key="22">
    <source>
        <dbReference type="Proteomes" id="UP000269431"/>
    </source>
</evidence>
<dbReference type="EMBL" id="CP033241">
    <property type="protein sequence ID" value="AZF83435.1"/>
    <property type="molecule type" value="Genomic_DNA"/>
</dbReference>
<gene>
    <name evidence="17" type="ORF">HFC64_10855</name>
    <name evidence="9" type="ORF">SULA_0897</name>
    <name evidence="7" type="ORF">SULB_0899</name>
    <name evidence="8" type="ORF">SULC_0898</name>
    <name evidence="10" type="ORF">SULG_04380</name>
    <name evidence="11" type="ORF">SULH_04380</name>
    <name evidence="12" type="ORF">SULI_04380</name>
    <name evidence="13" type="ORF">SULM_04380</name>
    <name evidence="14" type="ORF">SULN_04380</name>
    <name evidence="15" type="ORF">SULO_04390</name>
    <name evidence="16" type="ORF">SULZ_04625</name>
</gene>
<feature type="domain" description="Major facilitator superfamily (MFS) profile" evidence="6">
    <location>
        <begin position="40"/>
        <end position="464"/>
    </location>
</feature>
<dbReference type="CDD" id="cd17316">
    <property type="entry name" value="MFS_SV2_like"/>
    <property type="match status" value="1"/>
</dbReference>
<evidence type="ECO:0000313" key="27">
    <source>
        <dbReference type="Proteomes" id="UP000282269"/>
    </source>
</evidence>
<dbReference type="EMBL" id="CP033238">
    <property type="protein sequence ID" value="AZF75582.1"/>
    <property type="molecule type" value="Genomic_DNA"/>
</dbReference>
<dbReference type="Gene3D" id="1.20.1250.20">
    <property type="entry name" value="MFS general substrate transporter like domains"/>
    <property type="match status" value="1"/>
</dbReference>
<evidence type="ECO:0000256" key="3">
    <source>
        <dbReference type="ARBA" id="ARBA00022989"/>
    </source>
</evidence>
<dbReference type="EMBL" id="CP011057">
    <property type="protein sequence ID" value="AKA78643.1"/>
    <property type="molecule type" value="Genomic_DNA"/>
</dbReference>
<evidence type="ECO:0000259" key="6">
    <source>
        <dbReference type="PROSITE" id="PS50850"/>
    </source>
</evidence>
<feature type="transmembrane region" description="Helical" evidence="5">
    <location>
        <begin position="294"/>
        <end position="313"/>
    </location>
</feature>
<reference evidence="21 22" key="2">
    <citation type="journal article" date="2018" name="Proc. Natl. Acad. Sci. U.S.A.">
        <title>Nonmutational mechanism of inheritance in the Archaeon Sulfolobus solfataricus.</title>
        <authorList>
            <person name="Payne S."/>
            <person name="McCarthy S."/>
            <person name="Johnson T."/>
            <person name="North E."/>
            <person name="Blum P."/>
        </authorList>
    </citation>
    <scope>NUCLEOTIDE SEQUENCE [LARGE SCALE GENOMIC DNA]</scope>
    <source>
        <strain evidence="11 21">SARC-H</strain>
        <strain evidence="12 25">SARC-I</strain>
        <strain evidence="14 26">SARC-N</strain>
        <strain evidence="15 27">SARC-O</strain>
        <strain evidence="16 22">SUL120</strain>
        <strain evidence="10 23">SULG</strain>
        <strain evidence="13 24">SULM</strain>
    </source>
</reference>
<sequence>MYDYSDGESMSQYSKEEIDRGIKKIYDTVLNTKNITSRYIVILALASLWLDAYDFASMTFGTASLKSTFPSVPSVLISLAIGAVQLGAIIGAVVGGWLNDRIGRRNMFILNMILFTGMAILGGLSTNILELSIFRGLLGFALGADTATGFAYIFEYLEKKQRLFWSNLWQIQWYIMYEVTIALIVVPFFFTVHSLTSPLLWRIIMIVGGVLALVILLLRGRIPESVLWLAYQGRLATAKKILKQTYGIDLPEVPDVDLQLRAPARGVRSAFSIFRASKWRELVYSFNGNFEQGFIFYTFGFYVPYILLALKLAGPLASIVASAFLYAGGVIGGYLTAWLTPKIGTKSQYVIGAIGEGISVGLIALTYIYHLPLIYFVVFSFLFYFFHVIGPASQGMTSINAFFGAKERGTAAGWGYFWVKLAAFIGLLIGIVGIAYNPVSLTLGLAIYGVLTGIVGLIIGYDTRTYKLADVEELGENPQESVQ</sequence>
<protein>
    <submittedName>
        <fullName evidence="9">MFS transporter</fullName>
    </submittedName>
</protein>
<dbReference type="EMBL" id="CP033236">
    <property type="protein sequence ID" value="AZF70338.1"/>
    <property type="molecule type" value="Genomic_DNA"/>
</dbReference>
<feature type="transmembrane region" description="Helical" evidence="5">
    <location>
        <begin position="108"/>
        <end position="126"/>
    </location>
</feature>
<keyword evidence="3 5" id="KW-1133">Transmembrane helix</keyword>
<evidence type="ECO:0000313" key="16">
    <source>
        <dbReference type="EMBL" id="AZF83435.1"/>
    </source>
</evidence>
<dbReference type="Proteomes" id="UP000594632">
    <property type="component" value="Chromosome"/>
</dbReference>
<dbReference type="GO" id="GO:0046943">
    <property type="term" value="F:carboxylic acid transmembrane transporter activity"/>
    <property type="evidence" value="ECO:0007669"/>
    <property type="project" value="TreeGrafter"/>
</dbReference>
<evidence type="ECO:0000313" key="23">
    <source>
        <dbReference type="Proteomes" id="UP000273194"/>
    </source>
</evidence>
<dbReference type="InterPro" id="IPR036259">
    <property type="entry name" value="MFS_trans_sf"/>
</dbReference>
<dbReference type="PANTHER" id="PTHR23508:SF10">
    <property type="entry name" value="CARBOXYLIC ACID TRANSPORTER PROTEIN HOMOLOG"/>
    <property type="match status" value="1"/>
</dbReference>
<dbReference type="OMA" id="MIYPALS"/>
<reference evidence="17 28" key="4">
    <citation type="journal article" date="2020" name="Nat. Commun.">
        <title>The structures of two archaeal type IV pili illuminate evolutionary relationships.</title>
        <authorList>
            <person name="Wang F."/>
            <person name="Baquero D.P."/>
            <person name="Su Z."/>
            <person name="Beltran L.C."/>
            <person name="Prangishvili D."/>
            <person name="Krupovic M."/>
            <person name="Egelman E.H."/>
        </authorList>
    </citation>
    <scope>NUCLEOTIDE SEQUENCE [LARGE SCALE GENOMIC DNA]</scope>
    <source>
        <strain evidence="17 28">POZ149</strain>
    </source>
</reference>
<evidence type="ECO:0000313" key="26">
    <source>
        <dbReference type="Proteomes" id="UP000278715"/>
    </source>
</evidence>
<feature type="transmembrane region" description="Helical" evidence="5">
    <location>
        <begin position="442"/>
        <end position="461"/>
    </location>
</feature>
<evidence type="ECO:0000313" key="18">
    <source>
        <dbReference type="Proteomes" id="UP000033057"/>
    </source>
</evidence>
<dbReference type="EMBL" id="CP033239">
    <property type="protein sequence ID" value="AZF78190.1"/>
    <property type="molecule type" value="Genomic_DNA"/>
</dbReference>
<name>A0A0E3MF72_SACSO</name>
<proteinExistence type="predicted"/>
<evidence type="ECO:0000313" key="17">
    <source>
        <dbReference type="EMBL" id="QPG50228.1"/>
    </source>
</evidence>
<evidence type="ECO:0000313" key="25">
    <source>
        <dbReference type="Proteomes" id="UP000275843"/>
    </source>
</evidence>
<feature type="transmembrane region" description="Helical" evidence="5">
    <location>
        <begin position="414"/>
        <end position="436"/>
    </location>
</feature>
<evidence type="ECO:0000313" key="14">
    <source>
        <dbReference type="EMBL" id="AZF78190.1"/>
    </source>
</evidence>
<dbReference type="EMBL" id="CP011056">
    <property type="protein sequence ID" value="AKA75950.1"/>
    <property type="molecule type" value="Genomic_DNA"/>
</dbReference>
<dbReference type="Proteomes" id="UP000273194">
    <property type="component" value="Chromosome"/>
</dbReference>
<dbReference type="Proteomes" id="UP000033106">
    <property type="component" value="Chromosome"/>
</dbReference>
<dbReference type="Pfam" id="PF07690">
    <property type="entry name" value="MFS_1"/>
    <property type="match status" value="1"/>
</dbReference>
<dbReference type="Proteomes" id="UP000269431">
    <property type="component" value="Chromosome"/>
</dbReference>
<dbReference type="PATRIC" id="fig|2287.6.peg.950"/>
<reference evidence="18 19" key="1">
    <citation type="journal article" date="2015" name="Genome Announc.">
        <title>Complete Genome Sequence of Sulfolobus solfataricus Strain 98/2 and Evolved Derivatives.</title>
        <authorList>
            <person name="McCarthy S."/>
            <person name="Gradnigo J."/>
            <person name="Johnson T."/>
            <person name="Payne S."/>
            <person name="Lipzen A."/>
            <person name="Martin J."/>
            <person name="Schackwitz W."/>
            <person name="Moriyama E."/>
            <person name="Blum P."/>
        </authorList>
    </citation>
    <scope>NUCLEOTIDE SEQUENCE [LARGE SCALE GENOMIC DNA]</scope>
    <source>
        <strain evidence="18">98/2 SULC</strain>
        <strain evidence="7">SARC-B</strain>
        <strain evidence="8">SARC-C</strain>
        <strain evidence="9 20">SULA</strain>
        <strain evidence="19">SULB</strain>
    </source>
</reference>
<evidence type="ECO:0000313" key="21">
    <source>
        <dbReference type="Proteomes" id="UP000267993"/>
    </source>
</evidence>
<evidence type="ECO:0000313" key="11">
    <source>
        <dbReference type="EMBL" id="AZF70338.1"/>
    </source>
</evidence>
<dbReference type="InterPro" id="IPR005829">
    <property type="entry name" value="Sugar_transporter_CS"/>
</dbReference>
<organism evidence="9 20">
    <name type="scientific">Saccharolobus solfataricus</name>
    <name type="common">Sulfolobus solfataricus</name>
    <dbReference type="NCBI Taxonomy" id="2287"/>
    <lineage>
        <taxon>Archaea</taxon>
        <taxon>Thermoproteota</taxon>
        <taxon>Thermoprotei</taxon>
        <taxon>Sulfolobales</taxon>
        <taxon>Sulfolobaceae</taxon>
        <taxon>Saccharolobus</taxon>
    </lineage>
</organism>
<evidence type="ECO:0000256" key="1">
    <source>
        <dbReference type="ARBA" id="ARBA00004141"/>
    </source>
</evidence>
<dbReference type="PROSITE" id="PS50850">
    <property type="entry name" value="MFS"/>
    <property type="match status" value="1"/>
</dbReference>
<dbReference type="Proteomes" id="UP000278715">
    <property type="component" value="Chromosome"/>
</dbReference>
<dbReference type="KEGG" id="ssol:SULB_0899"/>
<evidence type="ECO:0000313" key="10">
    <source>
        <dbReference type="EMBL" id="AZF67718.1"/>
    </source>
</evidence>
<dbReference type="Proteomes" id="UP000267993">
    <property type="component" value="Chromosome"/>
</dbReference>
<dbReference type="InterPro" id="IPR020846">
    <property type="entry name" value="MFS_dom"/>
</dbReference>